<evidence type="ECO:0000313" key="5">
    <source>
        <dbReference type="EMBL" id="MPM12126.1"/>
    </source>
</evidence>
<dbReference type="InterPro" id="IPR003115">
    <property type="entry name" value="ParB_N"/>
</dbReference>
<dbReference type="SUPFAM" id="SSF109709">
    <property type="entry name" value="KorB DNA-binding domain-like"/>
    <property type="match status" value="1"/>
</dbReference>
<dbReference type="PANTHER" id="PTHR33375">
    <property type="entry name" value="CHROMOSOME-PARTITIONING PROTEIN PARB-RELATED"/>
    <property type="match status" value="1"/>
</dbReference>
<name>A0A644X7G9_9ZZZZ</name>
<dbReference type="FunFam" id="1.10.10.2830:FF:000001">
    <property type="entry name" value="Chromosome partitioning protein ParB"/>
    <property type="match status" value="1"/>
</dbReference>
<accession>A0A644X7G9</accession>
<proteinExistence type="inferred from homology"/>
<dbReference type="CDD" id="cd16393">
    <property type="entry name" value="SPO0J_N"/>
    <property type="match status" value="1"/>
</dbReference>
<reference evidence="5" key="1">
    <citation type="submission" date="2019-08" db="EMBL/GenBank/DDBJ databases">
        <authorList>
            <person name="Kucharzyk K."/>
            <person name="Murdoch R.W."/>
            <person name="Higgins S."/>
            <person name="Loffler F."/>
        </authorList>
    </citation>
    <scope>NUCLEOTIDE SEQUENCE</scope>
</reference>
<dbReference type="EMBL" id="VSSQ01001924">
    <property type="protein sequence ID" value="MPM12126.1"/>
    <property type="molecule type" value="Genomic_DNA"/>
</dbReference>
<keyword evidence="3" id="KW-0238">DNA-binding</keyword>
<dbReference type="SMART" id="SM00470">
    <property type="entry name" value="ParB"/>
    <property type="match status" value="1"/>
</dbReference>
<protein>
    <submittedName>
        <fullName evidence="5">Putative chromosome-partitioning protein ParB</fullName>
    </submittedName>
</protein>
<dbReference type="InterPro" id="IPR057240">
    <property type="entry name" value="ParB_dimer_C"/>
</dbReference>
<dbReference type="Gene3D" id="3.90.1530.30">
    <property type="match status" value="1"/>
</dbReference>
<comment type="similarity">
    <text evidence="1">Belongs to the ParB family.</text>
</comment>
<dbReference type="AlphaFoldDB" id="A0A644X7G9"/>
<dbReference type="InterPro" id="IPR036086">
    <property type="entry name" value="ParB/Sulfiredoxin_sf"/>
</dbReference>
<dbReference type="PANTHER" id="PTHR33375:SF1">
    <property type="entry name" value="CHROMOSOME-PARTITIONING PROTEIN PARB-RELATED"/>
    <property type="match status" value="1"/>
</dbReference>
<dbReference type="InterPro" id="IPR004437">
    <property type="entry name" value="ParB/RepB/Spo0J"/>
</dbReference>
<dbReference type="InterPro" id="IPR050336">
    <property type="entry name" value="Chromosome_partition/occlusion"/>
</dbReference>
<evidence type="ECO:0000256" key="1">
    <source>
        <dbReference type="ARBA" id="ARBA00006295"/>
    </source>
</evidence>
<keyword evidence="2" id="KW-0159">Chromosome partition</keyword>
<feature type="domain" description="ParB-like N-terminal" evidence="4">
    <location>
        <begin position="22"/>
        <end position="112"/>
    </location>
</feature>
<sequence length="287" mass="30903">MGRGLGALLGDDVLKTETSGTFSLPISQVESCSTQPRKSFDGDALNDLADSIRRHGIIQPLTVRKLASGYYQIVAGERRWRAARIAGLSEVPVVVVEADDRKAAELAMIENLQREDLNAMEEAAGFQSLIQSYRMTQEEAAEAVGKSRSAVANALRLLTLSPAVKALVEDGTLSAGHARALLPLSPALQESAARSVISGGLSVRQTEALVKKLSAEKQETPSASSNKVDYAAEAQQELASRLGRGVKIVSGRKKGRVELEYYGVDDLNDLLEALTLLQIKRTQSEQM</sequence>
<dbReference type="InterPro" id="IPR041468">
    <property type="entry name" value="HTH_ParB/Spo0J"/>
</dbReference>
<dbReference type="GO" id="GO:0003677">
    <property type="term" value="F:DNA binding"/>
    <property type="evidence" value="ECO:0007669"/>
    <property type="project" value="UniProtKB-KW"/>
</dbReference>
<dbReference type="Gene3D" id="1.10.10.2830">
    <property type="match status" value="1"/>
</dbReference>
<dbReference type="GO" id="GO:0005694">
    <property type="term" value="C:chromosome"/>
    <property type="evidence" value="ECO:0007669"/>
    <property type="project" value="TreeGrafter"/>
</dbReference>
<dbReference type="Pfam" id="PF02195">
    <property type="entry name" value="ParB_N"/>
    <property type="match status" value="1"/>
</dbReference>
<evidence type="ECO:0000256" key="2">
    <source>
        <dbReference type="ARBA" id="ARBA00022829"/>
    </source>
</evidence>
<gene>
    <name evidence="5" type="primary">parB_7</name>
    <name evidence="5" type="ORF">SDC9_58477</name>
</gene>
<evidence type="ECO:0000256" key="3">
    <source>
        <dbReference type="ARBA" id="ARBA00023125"/>
    </source>
</evidence>
<comment type="caution">
    <text evidence="5">The sequence shown here is derived from an EMBL/GenBank/DDBJ whole genome shotgun (WGS) entry which is preliminary data.</text>
</comment>
<dbReference type="FunFam" id="3.90.1530.30:FF:000001">
    <property type="entry name" value="Chromosome partitioning protein ParB"/>
    <property type="match status" value="1"/>
</dbReference>
<dbReference type="Pfam" id="PF23552">
    <property type="entry name" value="ParB_C"/>
    <property type="match status" value="1"/>
</dbReference>
<dbReference type="NCBIfam" id="TIGR00180">
    <property type="entry name" value="parB_part"/>
    <property type="match status" value="1"/>
</dbReference>
<dbReference type="SUPFAM" id="SSF110849">
    <property type="entry name" value="ParB/Sulfiredoxin"/>
    <property type="match status" value="1"/>
</dbReference>
<dbReference type="Pfam" id="PF17762">
    <property type="entry name" value="HTH_ParB"/>
    <property type="match status" value="1"/>
</dbReference>
<evidence type="ECO:0000259" key="4">
    <source>
        <dbReference type="SMART" id="SM00470"/>
    </source>
</evidence>
<dbReference type="GO" id="GO:0007059">
    <property type="term" value="P:chromosome segregation"/>
    <property type="evidence" value="ECO:0007669"/>
    <property type="project" value="UniProtKB-KW"/>
</dbReference>
<organism evidence="5">
    <name type="scientific">bioreactor metagenome</name>
    <dbReference type="NCBI Taxonomy" id="1076179"/>
    <lineage>
        <taxon>unclassified sequences</taxon>
        <taxon>metagenomes</taxon>
        <taxon>ecological metagenomes</taxon>
    </lineage>
</organism>